<accession>A0ABM5P8V7</accession>
<dbReference type="EMBL" id="CP007033">
    <property type="protein sequence ID" value="AHF11193.1"/>
    <property type="molecule type" value="Genomic_DNA"/>
</dbReference>
<keyword evidence="2" id="KW-1185">Reference proteome</keyword>
<gene>
    <name evidence="1" type="ORF">DEHRE_00855</name>
</gene>
<reference evidence="1 2" key="1">
    <citation type="journal article" date="2013" name="Stand. Genomic Sci.">
        <title>Complete genome sequence of Dehalobacter restrictus PER-K23(T.).</title>
        <authorList>
            <person name="Kruse T."/>
            <person name="Maillard J."/>
            <person name="Goodwin L."/>
            <person name="Woyke T."/>
            <person name="Teshima H."/>
            <person name="Bruce D."/>
            <person name="Detter C."/>
            <person name="Tapia R."/>
            <person name="Han C."/>
            <person name="Huntemann M."/>
            <person name="Wei C.L."/>
            <person name="Han J."/>
            <person name="Chen A."/>
            <person name="Kyrpides N."/>
            <person name="Szeto E."/>
            <person name="Markowitz V."/>
            <person name="Ivanova N."/>
            <person name="Pagani I."/>
            <person name="Pati A."/>
            <person name="Pitluck S."/>
            <person name="Nolan M."/>
            <person name="Holliger C."/>
            <person name="Smidt H."/>
        </authorList>
    </citation>
    <scope>NUCLEOTIDE SEQUENCE [LARGE SCALE GENOMIC DNA]</scope>
    <source>
        <strain evidence="2">DSM 9455</strain>
    </source>
</reference>
<evidence type="ECO:0000313" key="1">
    <source>
        <dbReference type="EMBL" id="AHF11193.1"/>
    </source>
</evidence>
<evidence type="ECO:0000313" key="2">
    <source>
        <dbReference type="Proteomes" id="UP000018934"/>
    </source>
</evidence>
<sequence length="42" mass="4943">MSEGNKKRFPLWMYPETQKRVQDIAKQHCTTTVIISDAYILT</sequence>
<organism evidence="1 2">
    <name type="scientific">Dehalobacter restrictus (strain DSM 9455 / PER-K23)</name>
    <dbReference type="NCBI Taxonomy" id="871738"/>
    <lineage>
        <taxon>Bacteria</taxon>
        <taxon>Bacillati</taxon>
        <taxon>Bacillota</taxon>
        <taxon>Clostridia</taxon>
        <taxon>Eubacteriales</taxon>
        <taxon>Desulfitobacteriaceae</taxon>
        <taxon>Dehalobacter</taxon>
    </lineage>
</organism>
<dbReference type="Proteomes" id="UP000018934">
    <property type="component" value="Chromosome"/>
</dbReference>
<proteinExistence type="predicted"/>
<protein>
    <submittedName>
        <fullName evidence="1">Uncharacterized protein</fullName>
    </submittedName>
</protein>
<name>A0ABM5P8V7_DEHRP</name>